<keyword evidence="3" id="KW-1185">Reference proteome</keyword>
<reference evidence="2 3" key="1">
    <citation type="submission" date="2022-01" db="EMBL/GenBank/DDBJ databases">
        <title>Whole genome-based taxonomy of the Shewanellaceae.</title>
        <authorList>
            <person name="Martin-Rodriguez A.J."/>
        </authorList>
    </citation>
    <scope>NUCLEOTIDE SEQUENCE [LARGE SCALE GENOMIC DNA]</scope>
    <source>
        <strain evidence="2 3">DSM 17177</strain>
    </source>
</reference>
<gene>
    <name evidence="2" type="ORF">L2764_00975</name>
</gene>
<sequence length="142" mass="15916">MKSVCWFLIFVPFNIMAKDCQLPANLSSWRIILEIDQFYQPSNPKAGGLQELTFTASTVKDVSLETRELNQGAFQYKLLAPEVAVLISTLTQGPEPSQSKIIFACDTSLTGKYIFTQTHGELKPNVRQNTGSYIITNRKNNP</sequence>
<dbReference type="Proteomes" id="UP001203423">
    <property type="component" value="Unassembled WGS sequence"/>
</dbReference>
<evidence type="ECO:0000313" key="3">
    <source>
        <dbReference type="Proteomes" id="UP001203423"/>
    </source>
</evidence>
<dbReference type="RefSeq" id="WP_248938373.1">
    <property type="nucleotide sequence ID" value="NZ_JAKIKS010000002.1"/>
</dbReference>
<evidence type="ECO:0000313" key="2">
    <source>
        <dbReference type="EMBL" id="MCL1123086.1"/>
    </source>
</evidence>
<comment type="caution">
    <text evidence="2">The sequence shown here is derived from an EMBL/GenBank/DDBJ whole genome shotgun (WGS) entry which is preliminary data.</text>
</comment>
<name>A0ABT0L5Y4_9GAMM</name>
<feature type="chain" id="PRO_5046427784" evidence="1">
    <location>
        <begin position="18"/>
        <end position="142"/>
    </location>
</feature>
<accession>A0ABT0L5Y4</accession>
<organism evidence="2 3">
    <name type="scientific">Shewanella surugensis</name>
    <dbReference type="NCBI Taxonomy" id="212020"/>
    <lineage>
        <taxon>Bacteria</taxon>
        <taxon>Pseudomonadati</taxon>
        <taxon>Pseudomonadota</taxon>
        <taxon>Gammaproteobacteria</taxon>
        <taxon>Alteromonadales</taxon>
        <taxon>Shewanellaceae</taxon>
        <taxon>Shewanella</taxon>
    </lineage>
</organism>
<protein>
    <submittedName>
        <fullName evidence="2">Uncharacterized protein</fullName>
    </submittedName>
</protein>
<proteinExistence type="predicted"/>
<dbReference type="EMBL" id="JAKIKS010000002">
    <property type="protein sequence ID" value="MCL1123086.1"/>
    <property type="molecule type" value="Genomic_DNA"/>
</dbReference>
<feature type="signal peptide" evidence="1">
    <location>
        <begin position="1"/>
        <end position="17"/>
    </location>
</feature>
<keyword evidence="1" id="KW-0732">Signal</keyword>
<evidence type="ECO:0000256" key="1">
    <source>
        <dbReference type="SAM" id="SignalP"/>
    </source>
</evidence>